<keyword evidence="6" id="KW-0067">ATP-binding</keyword>
<dbReference type="AlphaFoldDB" id="C7NPR6"/>
<name>C7NPR6_HALUD</name>
<feature type="transmembrane region" description="Helical" evidence="7">
    <location>
        <begin position="36"/>
        <end position="59"/>
    </location>
</feature>
<dbReference type="SMART" id="SM00387">
    <property type="entry name" value="HATPase_c"/>
    <property type="match status" value="1"/>
</dbReference>
<dbReference type="PRINTS" id="PR00344">
    <property type="entry name" value="BCTRLSENSOR"/>
</dbReference>
<keyword evidence="4" id="KW-0547">Nucleotide-binding</keyword>
<evidence type="ECO:0000256" key="4">
    <source>
        <dbReference type="ARBA" id="ARBA00022741"/>
    </source>
</evidence>
<gene>
    <name evidence="9" type="ordered locus">Huta_0175</name>
</gene>
<dbReference type="RefSeq" id="WP_012795240.1">
    <property type="nucleotide sequence ID" value="NC_013158.1"/>
</dbReference>
<dbReference type="Pfam" id="PF02518">
    <property type="entry name" value="HATPase_c"/>
    <property type="match status" value="1"/>
</dbReference>
<evidence type="ECO:0000256" key="1">
    <source>
        <dbReference type="ARBA" id="ARBA00000085"/>
    </source>
</evidence>
<dbReference type="InterPro" id="IPR004358">
    <property type="entry name" value="Sig_transdc_His_kin-like_C"/>
</dbReference>
<sequence length="322" mass="35842">MDWFASRSSEAWPEPGLVGNFRASLSQWDLTPRRIAAVYLLFGFVGLYISDVIFASIFAEPLRSQIQALKGAVEILVTAGFIYAISVASRHQLERTNRRLERRNEELHVLHRVLRHNLRNDLNVIEGHAEYVVESQRDEEDLSEPCKTILRKTEAIISYIQRAGQIRRLNERESVETYDLPEIIPSVVERSEAITDAVDVTTEIPEEATIWANHMFPAALDELLTNAVIHADSDTPQVSISVSKTDGPDGMTAVDIADDGPGIPESVRRVIESDEHDQLAHLSGLGLWFVHWTLTDAGGSLSFDTDGDGTTVRMLVPTADSS</sequence>
<dbReference type="PANTHER" id="PTHR44936:SF10">
    <property type="entry name" value="SENSOR PROTEIN RSTB"/>
    <property type="match status" value="1"/>
</dbReference>
<dbReference type="PROSITE" id="PS50109">
    <property type="entry name" value="HIS_KIN"/>
    <property type="match status" value="1"/>
</dbReference>
<dbReference type="KEGG" id="hut:Huta_0175"/>
<dbReference type="CDD" id="cd16936">
    <property type="entry name" value="HATPase_RsbW-like"/>
    <property type="match status" value="1"/>
</dbReference>
<proteinExistence type="predicted"/>
<keyword evidence="10" id="KW-1185">Reference proteome</keyword>
<dbReference type="Proteomes" id="UP000002071">
    <property type="component" value="Chromosome"/>
</dbReference>
<dbReference type="GO" id="GO:0005524">
    <property type="term" value="F:ATP binding"/>
    <property type="evidence" value="ECO:0007669"/>
    <property type="project" value="UniProtKB-KW"/>
</dbReference>
<comment type="catalytic activity">
    <reaction evidence="1">
        <text>ATP + protein L-histidine = ADP + protein N-phospho-L-histidine.</text>
        <dbReference type="EC" id="2.7.13.3"/>
    </reaction>
</comment>
<dbReference type="InterPro" id="IPR036097">
    <property type="entry name" value="HisK_dim/P_sf"/>
</dbReference>
<dbReference type="InterPro" id="IPR005467">
    <property type="entry name" value="His_kinase_dom"/>
</dbReference>
<evidence type="ECO:0000256" key="5">
    <source>
        <dbReference type="ARBA" id="ARBA00022777"/>
    </source>
</evidence>
<dbReference type="GeneID" id="8382437"/>
<evidence type="ECO:0000256" key="6">
    <source>
        <dbReference type="ARBA" id="ARBA00022840"/>
    </source>
</evidence>
<keyword evidence="3" id="KW-0808">Transferase</keyword>
<dbReference type="InterPro" id="IPR050980">
    <property type="entry name" value="2C_sensor_his_kinase"/>
</dbReference>
<dbReference type="InterPro" id="IPR036890">
    <property type="entry name" value="HATPase_C_sf"/>
</dbReference>
<evidence type="ECO:0000256" key="7">
    <source>
        <dbReference type="SAM" id="Phobius"/>
    </source>
</evidence>
<dbReference type="InterPro" id="IPR003594">
    <property type="entry name" value="HATPase_dom"/>
</dbReference>
<evidence type="ECO:0000313" key="10">
    <source>
        <dbReference type="Proteomes" id="UP000002071"/>
    </source>
</evidence>
<evidence type="ECO:0000256" key="2">
    <source>
        <dbReference type="ARBA" id="ARBA00012438"/>
    </source>
</evidence>
<dbReference type="OrthoDB" id="327291at2157"/>
<dbReference type="SUPFAM" id="SSF47384">
    <property type="entry name" value="Homodimeric domain of signal transducing histidine kinase"/>
    <property type="match status" value="1"/>
</dbReference>
<dbReference type="Gene3D" id="3.30.565.10">
    <property type="entry name" value="Histidine kinase-like ATPase, C-terminal domain"/>
    <property type="match status" value="1"/>
</dbReference>
<dbReference type="eggNOG" id="arCOG02364">
    <property type="taxonomic scope" value="Archaea"/>
</dbReference>
<evidence type="ECO:0000313" key="9">
    <source>
        <dbReference type="EMBL" id="ACV10363.1"/>
    </source>
</evidence>
<dbReference type="HOGENOM" id="CLU_000445_114_58_2"/>
<keyword evidence="7" id="KW-0472">Membrane</keyword>
<keyword evidence="5 9" id="KW-0418">Kinase</keyword>
<dbReference type="SUPFAM" id="SSF55874">
    <property type="entry name" value="ATPase domain of HSP90 chaperone/DNA topoisomerase II/histidine kinase"/>
    <property type="match status" value="1"/>
</dbReference>
<organism evidence="9 10">
    <name type="scientific">Halorhabdus utahensis (strain DSM 12940 / JCM 11049 / AX-2)</name>
    <dbReference type="NCBI Taxonomy" id="519442"/>
    <lineage>
        <taxon>Archaea</taxon>
        <taxon>Methanobacteriati</taxon>
        <taxon>Methanobacteriota</taxon>
        <taxon>Stenosarchaea group</taxon>
        <taxon>Halobacteria</taxon>
        <taxon>Halobacteriales</taxon>
        <taxon>Haloarculaceae</taxon>
        <taxon>Halorhabdus</taxon>
    </lineage>
</organism>
<evidence type="ECO:0000259" key="8">
    <source>
        <dbReference type="PROSITE" id="PS50109"/>
    </source>
</evidence>
<reference evidence="9 10" key="1">
    <citation type="journal article" date="2009" name="Stand. Genomic Sci.">
        <title>Complete genome sequence of Halorhabdus utahensis type strain (AX-2).</title>
        <authorList>
            <person name="Anderson I."/>
            <person name="Tindall B.J."/>
            <person name="Pomrenke H."/>
            <person name="Goker M."/>
            <person name="Lapidus A."/>
            <person name="Nolan M."/>
            <person name="Copeland A."/>
            <person name="Glavina Del Rio T."/>
            <person name="Chen F."/>
            <person name="Tice H."/>
            <person name="Cheng J.F."/>
            <person name="Lucas S."/>
            <person name="Chertkov O."/>
            <person name="Bruce D."/>
            <person name="Brettin T."/>
            <person name="Detter J.C."/>
            <person name="Han C."/>
            <person name="Goodwin L."/>
            <person name="Land M."/>
            <person name="Hauser L."/>
            <person name="Chang Y.J."/>
            <person name="Jeffries C.D."/>
            <person name="Pitluck S."/>
            <person name="Pati A."/>
            <person name="Mavromatis K."/>
            <person name="Ivanova N."/>
            <person name="Ovchinnikova G."/>
            <person name="Chen A."/>
            <person name="Palaniappan K."/>
            <person name="Chain P."/>
            <person name="Rohde M."/>
            <person name="Bristow J."/>
            <person name="Eisen J.A."/>
            <person name="Markowitz V."/>
            <person name="Hugenholtz P."/>
            <person name="Kyrpides N.C."/>
            <person name="Klenk H.P."/>
        </authorList>
    </citation>
    <scope>NUCLEOTIDE SEQUENCE [LARGE SCALE GENOMIC DNA]</scope>
    <source>
        <strain evidence="10">DSM 12940 / JCM 11049 / AX-2</strain>
    </source>
</reference>
<keyword evidence="7" id="KW-0812">Transmembrane</keyword>
<feature type="transmembrane region" description="Helical" evidence="7">
    <location>
        <begin position="71"/>
        <end position="89"/>
    </location>
</feature>
<feature type="domain" description="Histidine kinase" evidence="8">
    <location>
        <begin position="113"/>
        <end position="320"/>
    </location>
</feature>
<accession>C7NPR6</accession>
<keyword evidence="7" id="KW-1133">Transmembrane helix</keyword>
<dbReference type="EMBL" id="CP001687">
    <property type="protein sequence ID" value="ACV10363.1"/>
    <property type="molecule type" value="Genomic_DNA"/>
</dbReference>
<dbReference type="GO" id="GO:0000155">
    <property type="term" value="F:phosphorelay sensor kinase activity"/>
    <property type="evidence" value="ECO:0007669"/>
    <property type="project" value="InterPro"/>
</dbReference>
<evidence type="ECO:0000256" key="3">
    <source>
        <dbReference type="ARBA" id="ARBA00022679"/>
    </source>
</evidence>
<dbReference type="PANTHER" id="PTHR44936">
    <property type="entry name" value="SENSOR PROTEIN CREC"/>
    <property type="match status" value="1"/>
</dbReference>
<dbReference type="EC" id="2.7.13.3" evidence="2"/>
<protein>
    <recommendedName>
        <fullName evidence="2">histidine kinase</fullName>
        <ecNumber evidence="2">2.7.13.3</ecNumber>
    </recommendedName>
</protein>